<evidence type="ECO:0000313" key="1">
    <source>
        <dbReference type="EMBL" id="MBC3517048.1"/>
    </source>
</evidence>
<gene>
    <name evidence="1" type="ORF">H8K20_11650</name>
</gene>
<dbReference type="RefSeq" id="WP_186488502.1">
    <property type="nucleotide sequence ID" value="NZ_JACOGI010000002.1"/>
</dbReference>
<name>A0A8J6IQY9_9FIRM</name>
<comment type="caution">
    <text evidence="1">The sequence shown here is derived from an EMBL/GenBank/DDBJ whole genome shotgun (WGS) entry which is preliminary data.</text>
</comment>
<reference evidence="1" key="1">
    <citation type="submission" date="2020-08" db="EMBL/GenBank/DDBJ databases">
        <authorList>
            <person name="Liu C."/>
            <person name="Sun Q."/>
        </authorList>
    </citation>
    <scope>NUCLEOTIDE SEQUENCE</scope>
    <source>
        <strain evidence="1">NSJ-65</strain>
    </source>
</reference>
<sequence length="88" mass="10000">MAAGGSRRFLCGKSGPRWHFGGKYYRQKEGQKRPFCGRYRPKTVKFGKNQKSVVKSGAKAPFFCEKTCKKQCGINVNNRRAANFSLDF</sequence>
<dbReference type="AlphaFoldDB" id="A0A8J6IQY9"/>
<organism evidence="1 2">
    <name type="scientific">Neobittarella massiliensis</name>
    <name type="common">ex Bilen et al. 2018</name>
    <dbReference type="NCBI Taxonomy" id="2041842"/>
    <lineage>
        <taxon>Bacteria</taxon>
        <taxon>Bacillati</taxon>
        <taxon>Bacillota</taxon>
        <taxon>Clostridia</taxon>
        <taxon>Eubacteriales</taxon>
        <taxon>Oscillospiraceae</taxon>
        <taxon>Neobittarella (ex Bilen et al. 2018)</taxon>
    </lineage>
</organism>
<accession>A0A8J6IQY9</accession>
<protein>
    <submittedName>
        <fullName evidence="1">Uncharacterized protein</fullName>
    </submittedName>
</protein>
<dbReference type="EMBL" id="JACOGI010000002">
    <property type="protein sequence ID" value="MBC3517048.1"/>
    <property type="molecule type" value="Genomic_DNA"/>
</dbReference>
<dbReference type="Proteomes" id="UP000597668">
    <property type="component" value="Unassembled WGS sequence"/>
</dbReference>
<keyword evidence="2" id="KW-1185">Reference proteome</keyword>
<evidence type="ECO:0000313" key="2">
    <source>
        <dbReference type="Proteomes" id="UP000597668"/>
    </source>
</evidence>
<proteinExistence type="predicted"/>